<gene>
    <name evidence="4" type="ORF">CONCODRAFT_45016</name>
</gene>
<dbReference type="OMA" id="YLKAMLG"/>
<evidence type="ECO:0000313" key="4">
    <source>
        <dbReference type="EMBL" id="KXN64774.1"/>
    </source>
</evidence>
<dbReference type="Proteomes" id="UP000070444">
    <property type="component" value="Unassembled WGS sequence"/>
</dbReference>
<dbReference type="SUPFAM" id="SSF56281">
    <property type="entry name" value="Metallo-hydrolase/oxidoreductase"/>
    <property type="match status" value="1"/>
</dbReference>
<protein>
    <submittedName>
        <fullName evidence="4">Metallo-hydrolase/oxidoreductase</fullName>
    </submittedName>
</protein>
<dbReference type="GO" id="GO:0004521">
    <property type="term" value="F:RNA endonuclease activity"/>
    <property type="evidence" value="ECO:0007669"/>
    <property type="project" value="TreeGrafter"/>
</dbReference>
<dbReference type="PANTHER" id="PTHR11203">
    <property type="entry name" value="CLEAVAGE AND POLYADENYLATION SPECIFICITY FACTOR FAMILY MEMBER"/>
    <property type="match status" value="1"/>
</dbReference>
<sequence>MAIHITPLGAGQEVGRSCILVSINDKTIMLDCGINANSSGADRYPNFSRVANSSNQLTQKIDLLLVTHFHIDHIGALPIFTEQLGYTGPIYMTNPTKALFPIMLEESIKFQGGNYKNRKIKKKDPFSYHFSKNDITKCMKKITGFDLKQTVVLNGGLEFTAYYAGHVLGAAMFYIKYKEHSIVYTGDYNMTPDFHLESASIPHLQPDVLITESTYGDVIKSSNSIRNLNFLNKIHERIDKGGKVLIASSSLTHSQEMASHLDRYLESNNINCTIYCDGQLNTKSYKFLGTFSNWTSQLETEKDNENFKFKNVKNFDDSLFPKLKLNEPIVIFASPSNLNFGNSLSILKNISEDSNNLLLIPGYCEQNSNAFVIKNIIKENRTRIVVPNQVSKSIRRHMNLNLQLSIDIYSFSNHTDLKGIMQLVEGLKPKNVILVHGDTDKVLKLKERVKKDLTLPCYSPENMEHIKISIDSFIPVKISNSLLQSSIEKYAST</sequence>
<dbReference type="GO" id="GO:0016787">
    <property type="term" value="F:hydrolase activity"/>
    <property type="evidence" value="ECO:0007669"/>
    <property type="project" value="UniProtKB-KW"/>
</dbReference>
<organism evidence="4 5">
    <name type="scientific">Conidiobolus coronatus (strain ATCC 28846 / CBS 209.66 / NRRL 28638)</name>
    <name type="common">Delacroixia coronata</name>
    <dbReference type="NCBI Taxonomy" id="796925"/>
    <lineage>
        <taxon>Eukaryota</taxon>
        <taxon>Fungi</taxon>
        <taxon>Fungi incertae sedis</taxon>
        <taxon>Zoopagomycota</taxon>
        <taxon>Entomophthoromycotina</taxon>
        <taxon>Entomophthoromycetes</taxon>
        <taxon>Entomophthorales</taxon>
        <taxon>Ancylistaceae</taxon>
        <taxon>Conidiobolus</taxon>
    </lineage>
</organism>
<reference evidence="4 5" key="1">
    <citation type="journal article" date="2015" name="Genome Biol. Evol.">
        <title>Phylogenomic analyses indicate that early fungi evolved digesting cell walls of algal ancestors of land plants.</title>
        <authorList>
            <person name="Chang Y."/>
            <person name="Wang S."/>
            <person name="Sekimoto S."/>
            <person name="Aerts A.L."/>
            <person name="Choi C."/>
            <person name="Clum A."/>
            <person name="LaButti K.M."/>
            <person name="Lindquist E.A."/>
            <person name="Yee Ngan C."/>
            <person name="Ohm R.A."/>
            <person name="Salamov A.A."/>
            <person name="Grigoriev I.V."/>
            <person name="Spatafora J.W."/>
            <person name="Berbee M.L."/>
        </authorList>
    </citation>
    <scope>NUCLEOTIDE SEQUENCE [LARGE SCALE GENOMIC DNA]</scope>
    <source>
        <strain evidence="4 5">NRRL 28638</strain>
    </source>
</reference>
<dbReference type="GO" id="GO:0005634">
    <property type="term" value="C:nucleus"/>
    <property type="evidence" value="ECO:0007669"/>
    <property type="project" value="TreeGrafter"/>
</dbReference>
<name>A0A137NPZ6_CONC2</name>
<evidence type="ECO:0000313" key="5">
    <source>
        <dbReference type="Proteomes" id="UP000070444"/>
    </source>
</evidence>
<keyword evidence="5" id="KW-1185">Reference proteome</keyword>
<dbReference type="InterPro" id="IPR050698">
    <property type="entry name" value="MBL"/>
</dbReference>
<dbReference type="OrthoDB" id="10249535at2759"/>
<dbReference type="EMBL" id="KQ965186">
    <property type="protein sequence ID" value="KXN64774.1"/>
    <property type="molecule type" value="Genomic_DNA"/>
</dbReference>
<dbReference type="InterPro" id="IPR011108">
    <property type="entry name" value="RMMBL"/>
</dbReference>
<proteinExistence type="predicted"/>
<dbReference type="InterPro" id="IPR022712">
    <property type="entry name" value="Beta_Casp"/>
</dbReference>
<feature type="domain" description="Beta-Casp" evidence="3">
    <location>
        <begin position="254"/>
        <end position="373"/>
    </location>
</feature>
<accession>A0A137NPZ6</accession>
<feature type="domain" description="Metallo-beta-lactamase" evidence="2">
    <location>
        <begin position="15"/>
        <end position="249"/>
    </location>
</feature>
<dbReference type="Pfam" id="PF10996">
    <property type="entry name" value="Beta-Casp"/>
    <property type="match status" value="1"/>
</dbReference>
<evidence type="ECO:0000256" key="1">
    <source>
        <dbReference type="ARBA" id="ARBA00022801"/>
    </source>
</evidence>
<dbReference type="Gene3D" id="3.40.50.10890">
    <property type="match status" value="1"/>
</dbReference>
<dbReference type="Pfam" id="PF16661">
    <property type="entry name" value="Lactamase_B_6"/>
    <property type="match status" value="1"/>
</dbReference>
<feature type="non-terminal residue" evidence="4">
    <location>
        <position position="493"/>
    </location>
</feature>
<evidence type="ECO:0000259" key="2">
    <source>
        <dbReference type="SMART" id="SM00849"/>
    </source>
</evidence>
<dbReference type="Pfam" id="PF07521">
    <property type="entry name" value="RMMBL"/>
    <property type="match status" value="1"/>
</dbReference>
<dbReference type="STRING" id="796925.A0A137NPZ6"/>
<dbReference type="InterPro" id="IPR036866">
    <property type="entry name" value="RibonucZ/Hydroxyglut_hydro"/>
</dbReference>
<dbReference type="InterPro" id="IPR001279">
    <property type="entry name" value="Metallo-B-lactamas"/>
</dbReference>
<dbReference type="AlphaFoldDB" id="A0A137NPZ6"/>
<dbReference type="PANTHER" id="PTHR11203:SF37">
    <property type="entry name" value="INTEGRATOR COMPLEX SUBUNIT 11"/>
    <property type="match status" value="1"/>
</dbReference>
<evidence type="ECO:0000259" key="3">
    <source>
        <dbReference type="SMART" id="SM01027"/>
    </source>
</evidence>
<dbReference type="Gene3D" id="3.60.15.10">
    <property type="entry name" value="Ribonuclease Z/Hydroxyacylglutathione hydrolase-like"/>
    <property type="match status" value="1"/>
</dbReference>
<keyword evidence="1 4" id="KW-0378">Hydrolase</keyword>
<dbReference type="GO" id="GO:0016180">
    <property type="term" value="P:snRNA processing"/>
    <property type="evidence" value="ECO:0007669"/>
    <property type="project" value="TreeGrafter"/>
</dbReference>
<dbReference type="SMART" id="SM00849">
    <property type="entry name" value="Lactamase_B"/>
    <property type="match status" value="1"/>
</dbReference>
<dbReference type="SMART" id="SM01027">
    <property type="entry name" value="Beta-Casp"/>
    <property type="match status" value="1"/>
</dbReference>